<comment type="caution">
    <text evidence="1">The sequence shown here is derived from an EMBL/GenBank/DDBJ whole genome shotgun (WGS) entry which is preliminary data.</text>
</comment>
<dbReference type="Proteomes" id="UP000260783">
    <property type="component" value="Unassembled WGS sequence"/>
</dbReference>
<evidence type="ECO:0000313" key="2">
    <source>
        <dbReference type="Proteomes" id="UP000260783"/>
    </source>
</evidence>
<dbReference type="AlphaFoldDB" id="A0A3E2UDM7"/>
<sequence>MAFVLCSFGANAYYRVPWLVWCDMKNLFGRKYVTQDDLKAYRVRFAAPGVLLFLEGMNNEKH</sequence>
<accession>A0A3E2UDM7</accession>
<dbReference type="EMBL" id="QVEW01000018">
    <property type="protein sequence ID" value="RGB94308.1"/>
    <property type="molecule type" value="Genomic_DNA"/>
</dbReference>
<proteinExistence type="predicted"/>
<organism evidence="1 2">
    <name type="scientific">Faecalibacterium prausnitzii</name>
    <dbReference type="NCBI Taxonomy" id="853"/>
    <lineage>
        <taxon>Bacteria</taxon>
        <taxon>Bacillati</taxon>
        <taxon>Bacillota</taxon>
        <taxon>Clostridia</taxon>
        <taxon>Eubacteriales</taxon>
        <taxon>Oscillospiraceae</taxon>
        <taxon>Faecalibacterium</taxon>
    </lineage>
</organism>
<protein>
    <submittedName>
        <fullName evidence="1">Uncharacterized protein</fullName>
    </submittedName>
</protein>
<evidence type="ECO:0000313" key="1">
    <source>
        <dbReference type="EMBL" id="RGB94308.1"/>
    </source>
</evidence>
<name>A0A3E2UDM7_9FIRM</name>
<gene>
    <name evidence="1" type="ORF">DWZ04_13525</name>
</gene>
<reference evidence="1 2" key="1">
    <citation type="submission" date="2018-08" db="EMBL/GenBank/DDBJ databases">
        <title>A genome reference for cultivated species of the human gut microbiota.</title>
        <authorList>
            <person name="Zou Y."/>
            <person name="Xue W."/>
            <person name="Luo G."/>
        </authorList>
    </citation>
    <scope>NUCLEOTIDE SEQUENCE [LARGE SCALE GENOMIC DNA]</scope>
    <source>
        <strain evidence="1 2">AF29-11BH</strain>
    </source>
</reference>